<keyword evidence="1" id="KW-0812">Transmembrane</keyword>
<protein>
    <submittedName>
        <fullName evidence="2">Tetratricopeptide repeat protein</fullName>
    </submittedName>
</protein>
<organism evidence="2 3">
    <name type="scientific">Leptospira noumeaensis</name>
    <dbReference type="NCBI Taxonomy" id="2484964"/>
    <lineage>
        <taxon>Bacteria</taxon>
        <taxon>Pseudomonadati</taxon>
        <taxon>Spirochaetota</taxon>
        <taxon>Spirochaetia</taxon>
        <taxon>Leptospirales</taxon>
        <taxon>Leptospiraceae</taxon>
        <taxon>Leptospira</taxon>
    </lineage>
</organism>
<evidence type="ECO:0000313" key="2">
    <source>
        <dbReference type="EMBL" id="TGK84558.1"/>
    </source>
</evidence>
<comment type="caution">
    <text evidence="2">The sequence shown here is derived from an EMBL/GenBank/DDBJ whole genome shotgun (WGS) entry which is preliminary data.</text>
</comment>
<keyword evidence="3" id="KW-1185">Reference proteome</keyword>
<dbReference type="EMBL" id="RQFK01000014">
    <property type="protein sequence ID" value="TGK84558.1"/>
    <property type="molecule type" value="Genomic_DNA"/>
</dbReference>
<keyword evidence="1" id="KW-0472">Membrane</keyword>
<accession>A0A4V6QLH6</accession>
<name>A0A4V6QLH6_9LEPT</name>
<evidence type="ECO:0000256" key="1">
    <source>
        <dbReference type="SAM" id="Phobius"/>
    </source>
</evidence>
<gene>
    <name evidence="2" type="ORF">EHQ24_06080</name>
</gene>
<dbReference type="OrthoDB" id="340981at2"/>
<dbReference type="Gene3D" id="1.25.40.10">
    <property type="entry name" value="Tetratricopeptide repeat domain"/>
    <property type="match status" value="1"/>
</dbReference>
<feature type="transmembrane region" description="Helical" evidence="1">
    <location>
        <begin position="12"/>
        <end position="30"/>
    </location>
</feature>
<sequence>MLNLSRFQKNTLLTFSLLAFVAYAPLYYSIRNAIQKETLPVTYESAETVSFFSLGDFEITGTESDPKTLQLLSDLIDFEFQKVTGGVYLGKEKSLSDAKKQRVNFVFTGVFEWKEKGIEFFPKLKDIEQKSTYTGQSVFLPYEERGKLVSAIYKSLTHLLDETIRLHRLLKRSPEWKIPSEEDFLSESEFVRLSGYDPKLSLDEKNSLLKTLDFPSEYLQFIKISISLEKRTEESFKEIWRNVGGNSNFSTYTKFYVAKTIAEFYFAKKEFSKTIEYATAAKKERELLKSVFHTDYADTISLLGKTLVLDGKKEEAVYYLTSARKLYDTLGLLQDPSSIENSYFYGLLLSDLSQAELASYELSSIRGLIPKGLNSLYFDFNLAKLYFDLGRYDTALSLLQDQRKIIIRDGFANHDITLYSYNLYAATLYELGKWSIAKSVWESLVSAKSIYGIEEKPYHRYALFNLAILSKLRNNPEQSDVYYKQYVRLTPYGQIVDLPSTDRFEIGKPIYPYTWETLSPNSFTDLEEKTIRSYTGRYLFNGQDEEIRARTYENRLEDTNLFLDDLLNGKAFLSKPMSALRKTLFGDLKRFEKGNQIVFFDIGPALNHPEYPGVTSLAVAKHFSGMEVVLWELPGEVELFLKKVKQELKDRLYAFPNIRILSADGVGEFQTVYSNPNNWILRNRPIPNLKGKTIIIRAANSIDIYEPYTKILPHFQNIGKELKTNPVLYFFNRSILLKPAGSEKFILIGNQSIRGFHHNFQSLDRNGEPPYSILPFTVSEEVNL</sequence>
<proteinExistence type="predicted"/>
<dbReference type="Proteomes" id="UP000298009">
    <property type="component" value="Unassembled WGS sequence"/>
</dbReference>
<dbReference type="InterPro" id="IPR011990">
    <property type="entry name" value="TPR-like_helical_dom_sf"/>
</dbReference>
<dbReference type="Pfam" id="PF13424">
    <property type="entry name" value="TPR_12"/>
    <property type="match status" value="1"/>
</dbReference>
<keyword evidence="1" id="KW-1133">Transmembrane helix</keyword>
<dbReference type="AlphaFoldDB" id="A0A4V6QLH6"/>
<evidence type="ECO:0000313" key="3">
    <source>
        <dbReference type="Proteomes" id="UP000298009"/>
    </source>
</evidence>
<dbReference type="SUPFAM" id="SSF48452">
    <property type="entry name" value="TPR-like"/>
    <property type="match status" value="1"/>
</dbReference>
<reference evidence="2" key="1">
    <citation type="journal article" date="2019" name="PLoS Negl. Trop. Dis.">
        <title>Revisiting the worldwide diversity of Leptospira species in the environment.</title>
        <authorList>
            <person name="Vincent A.T."/>
            <person name="Schiettekatte O."/>
            <person name="Bourhy P."/>
            <person name="Veyrier F.J."/>
            <person name="Picardeau M."/>
        </authorList>
    </citation>
    <scope>NUCLEOTIDE SEQUENCE [LARGE SCALE GENOMIC DNA]</scope>
    <source>
        <strain evidence="2">201800287</strain>
    </source>
</reference>